<dbReference type="AlphaFoldDB" id="A0AAV4NJ73"/>
<protein>
    <submittedName>
        <fullName evidence="1">Uncharacterized protein</fullName>
    </submittedName>
</protein>
<gene>
    <name evidence="1" type="ORF">CEXT_227761</name>
</gene>
<feature type="non-terminal residue" evidence="1">
    <location>
        <position position="1"/>
    </location>
</feature>
<sequence length="129" mass="13891">VRAVGSACPASADSASGYLSLCLGSVLIFYMLPPSITLEHAHINDLTLYFQAELLLVLRNMNLSGAQQADALFEACEAAALIFQLQIWGPPGGCHGMFGKGFISHSNCECRYVLPRNATRSMEATNKKP</sequence>
<organism evidence="1 2">
    <name type="scientific">Caerostris extrusa</name>
    <name type="common">Bark spider</name>
    <name type="synonym">Caerostris bankana</name>
    <dbReference type="NCBI Taxonomy" id="172846"/>
    <lineage>
        <taxon>Eukaryota</taxon>
        <taxon>Metazoa</taxon>
        <taxon>Ecdysozoa</taxon>
        <taxon>Arthropoda</taxon>
        <taxon>Chelicerata</taxon>
        <taxon>Arachnida</taxon>
        <taxon>Araneae</taxon>
        <taxon>Araneomorphae</taxon>
        <taxon>Entelegynae</taxon>
        <taxon>Araneoidea</taxon>
        <taxon>Araneidae</taxon>
        <taxon>Caerostris</taxon>
    </lineage>
</organism>
<comment type="caution">
    <text evidence="1">The sequence shown here is derived from an EMBL/GenBank/DDBJ whole genome shotgun (WGS) entry which is preliminary data.</text>
</comment>
<accession>A0AAV4NJ73</accession>
<proteinExistence type="predicted"/>
<evidence type="ECO:0000313" key="2">
    <source>
        <dbReference type="Proteomes" id="UP001054945"/>
    </source>
</evidence>
<dbReference type="EMBL" id="BPLR01021006">
    <property type="protein sequence ID" value="GIX84841.1"/>
    <property type="molecule type" value="Genomic_DNA"/>
</dbReference>
<reference evidence="1 2" key="1">
    <citation type="submission" date="2021-06" db="EMBL/GenBank/DDBJ databases">
        <title>Caerostris extrusa draft genome.</title>
        <authorList>
            <person name="Kono N."/>
            <person name="Arakawa K."/>
        </authorList>
    </citation>
    <scope>NUCLEOTIDE SEQUENCE [LARGE SCALE GENOMIC DNA]</scope>
</reference>
<evidence type="ECO:0000313" key="1">
    <source>
        <dbReference type="EMBL" id="GIX84841.1"/>
    </source>
</evidence>
<dbReference type="Proteomes" id="UP001054945">
    <property type="component" value="Unassembled WGS sequence"/>
</dbReference>
<keyword evidence="2" id="KW-1185">Reference proteome</keyword>
<name>A0AAV4NJ73_CAEEX</name>